<proteinExistence type="predicted"/>
<feature type="region of interest" description="Disordered" evidence="1">
    <location>
        <begin position="145"/>
        <end position="167"/>
    </location>
</feature>
<accession>A0A6S7A3B0</accession>
<evidence type="ECO:0000256" key="1">
    <source>
        <dbReference type="SAM" id="MobiDB-lite"/>
    </source>
</evidence>
<protein>
    <submittedName>
        <fullName evidence="2">Uncharacterized protein</fullName>
    </submittedName>
</protein>
<dbReference type="AlphaFoldDB" id="A0A6S7A3B0"/>
<dbReference type="RefSeq" id="WP_175192124.1">
    <property type="nucleotide sequence ID" value="NZ_CADIJO010000008.1"/>
</dbReference>
<sequence>MPAEREGFWFDAPDASLCLNRSGHQVSLAQAVPPWMVVEQSVAGITIGSRWPGRLWRVRVTQLGDMSGLVAQPGYWRAAAIELLEELPVSTLFGPQGGAVVSLLEQIRNLSRPQAEQLAAGVPPQAWRAWDRAWMRWSADDGAAPSGYASDADTSSGSPSGAAPETDGALQAWDGVLSATRRLDKQRSPIHAGFLLIHTLVRERAQALDGDAAFELIEDDGEIEQWLAPMWRDVSDACLYAAMALGGAQWVADGQAAVLTQAWRGVFGESVDAPATAG</sequence>
<dbReference type="EMBL" id="CADIJO010000008">
    <property type="protein sequence ID" value="CAB3703583.1"/>
    <property type="molecule type" value="Genomic_DNA"/>
</dbReference>
<reference evidence="2 3" key="1">
    <citation type="submission" date="2020-04" db="EMBL/GenBank/DDBJ databases">
        <authorList>
            <person name="De Canck E."/>
        </authorList>
    </citation>
    <scope>NUCLEOTIDE SEQUENCE [LARGE SCALE GENOMIC DNA]</scope>
    <source>
        <strain evidence="2 3">LMG 3458</strain>
    </source>
</reference>
<evidence type="ECO:0000313" key="3">
    <source>
        <dbReference type="Proteomes" id="UP000494111"/>
    </source>
</evidence>
<gene>
    <name evidence="2" type="ORF">LMG3458_02794</name>
</gene>
<organism evidence="2 3">
    <name type="scientific">Achromobacter deleyi</name>
    <dbReference type="NCBI Taxonomy" id="1353891"/>
    <lineage>
        <taxon>Bacteria</taxon>
        <taxon>Pseudomonadati</taxon>
        <taxon>Pseudomonadota</taxon>
        <taxon>Betaproteobacteria</taxon>
        <taxon>Burkholderiales</taxon>
        <taxon>Alcaligenaceae</taxon>
        <taxon>Achromobacter</taxon>
    </lineage>
</organism>
<evidence type="ECO:0000313" key="2">
    <source>
        <dbReference type="EMBL" id="CAB3703583.1"/>
    </source>
</evidence>
<name>A0A6S7A3B0_9BURK</name>
<dbReference type="Proteomes" id="UP000494111">
    <property type="component" value="Unassembled WGS sequence"/>
</dbReference>